<accession>A0A9W7GHN7</accession>
<sequence length="167" mass="18272">MVLHDGLFPAPEGLPTLTPLMFLPMHLGNAYFISRGIGYTPVVFAISIIQYMFEHYSHLPEVASAGVLHGPSTGLLFICIVSLFVTSFRKGQTSYAVAALIGFTVQTVVFTLYLQGMAPETVEASVTANNDVDYLKWHFPGHVLFWGVLGTASATISWEEDSKKKSN</sequence>
<dbReference type="EMBL" id="BRYA01001474">
    <property type="protein sequence ID" value="GMI44268.1"/>
    <property type="molecule type" value="Genomic_DNA"/>
</dbReference>
<comment type="caution">
    <text evidence="2">The sequence shown here is derived from an EMBL/GenBank/DDBJ whole genome shotgun (WGS) entry which is preliminary data.</text>
</comment>
<reference evidence="3" key="1">
    <citation type="journal article" date="2023" name="Commun. Biol.">
        <title>Genome analysis of Parmales, the sister group of diatoms, reveals the evolutionary specialization of diatoms from phago-mixotrophs to photoautotrophs.</title>
        <authorList>
            <person name="Ban H."/>
            <person name="Sato S."/>
            <person name="Yoshikawa S."/>
            <person name="Yamada K."/>
            <person name="Nakamura Y."/>
            <person name="Ichinomiya M."/>
            <person name="Sato N."/>
            <person name="Blanc-Mathieu R."/>
            <person name="Endo H."/>
            <person name="Kuwata A."/>
            <person name="Ogata H."/>
        </authorList>
    </citation>
    <scope>NUCLEOTIDE SEQUENCE [LARGE SCALE GENOMIC DNA]</scope>
</reference>
<dbReference type="Proteomes" id="UP001165065">
    <property type="component" value="Unassembled WGS sequence"/>
</dbReference>
<feature type="transmembrane region" description="Helical" evidence="1">
    <location>
        <begin position="30"/>
        <end position="53"/>
    </location>
</feature>
<proteinExistence type="predicted"/>
<feature type="transmembrane region" description="Helical" evidence="1">
    <location>
        <begin position="97"/>
        <end position="117"/>
    </location>
</feature>
<evidence type="ECO:0000256" key="1">
    <source>
        <dbReference type="SAM" id="Phobius"/>
    </source>
</evidence>
<keyword evidence="1" id="KW-0812">Transmembrane</keyword>
<keyword evidence="3" id="KW-1185">Reference proteome</keyword>
<evidence type="ECO:0000313" key="2">
    <source>
        <dbReference type="EMBL" id="GMI44268.1"/>
    </source>
</evidence>
<keyword evidence="1" id="KW-1133">Transmembrane helix</keyword>
<evidence type="ECO:0000313" key="3">
    <source>
        <dbReference type="Proteomes" id="UP001165065"/>
    </source>
</evidence>
<gene>
    <name evidence="2" type="ORF">TrCOL_g12660</name>
</gene>
<name>A0A9W7GHN7_9STRA</name>
<dbReference type="AlphaFoldDB" id="A0A9W7GHN7"/>
<feature type="transmembrane region" description="Helical" evidence="1">
    <location>
        <begin position="137"/>
        <end position="158"/>
    </location>
</feature>
<keyword evidence="1" id="KW-0472">Membrane</keyword>
<organism evidence="2 3">
    <name type="scientific">Triparma columacea</name>
    <dbReference type="NCBI Taxonomy" id="722753"/>
    <lineage>
        <taxon>Eukaryota</taxon>
        <taxon>Sar</taxon>
        <taxon>Stramenopiles</taxon>
        <taxon>Ochrophyta</taxon>
        <taxon>Bolidophyceae</taxon>
        <taxon>Parmales</taxon>
        <taxon>Triparmaceae</taxon>
        <taxon>Triparma</taxon>
    </lineage>
</organism>
<protein>
    <submittedName>
        <fullName evidence="2">Uncharacterized protein</fullName>
    </submittedName>
</protein>
<feature type="transmembrane region" description="Helical" evidence="1">
    <location>
        <begin position="65"/>
        <end position="85"/>
    </location>
</feature>